<feature type="region of interest" description="Disordered" evidence="6">
    <location>
        <begin position="144"/>
        <end position="163"/>
    </location>
</feature>
<proteinExistence type="inferred from homology"/>
<comment type="similarity">
    <text evidence="5">Belongs to the SAT4 family.</text>
</comment>
<evidence type="ECO:0000256" key="1">
    <source>
        <dbReference type="ARBA" id="ARBA00004141"/>
    </source>
</evidence>
<dbReference type="InterPro" id="IPR049326">
    <property type="entry name" value="Rhodopsin_dom_fungi"/>
</dbReference>
<dbReference type="PANTHER" id="PTHR33048">
    <property type="entry name" value="PTH11-LIKE INTEGRAL MEMBRANE PROTEIN (AFU_ORTHOLOGUE AFUA_5G11245)"/>
    <property type="match status" value="1"/>
</dbReference>
<protein>
    <recommendedName>
        <fullName evidence="7">Rhodopsin domain-containing protein</fullName>
    </recommendedName>
</protein>
<keyword evidence="9" id="KW-1185">Reference proteome</keyword>
<dbReference type="Pfam" id="PF20684">
    <property type="entry name" value="Fung_rhodopsin"/>
    <property type="match status" value="1"/>
</dbReference>
<comment type="caution">
    <text evidence="8">The sequence shown here is derived from an EMBL/GenBank/DDBJ whole genome shotgun (WGS) entry which is preliminary data.</text>
</comment>
<evidence type="ECO:0000259" key="7">
    <source>
        <dbReference type="Pfam" id="PF20684"/>
    </source>
</evidence>
<dbReference type="AlphaFoldDB" id="A0A8H3J0V8"/>
<dbReference type="EMBL" id="CAJPDR010000518">
    <property type="protein sequence ID" value="CAF9938603.1"/>
    <property type="molecule type" value="Genomic_DNA"/>
</dbReference>
<gene>
    <name evidence="8" type="ORF">ALECFALPRED_007745</name>
</gene>
<keyword evidence="2" id="KW-0812">Transmembrane</keyword>
<feature type="domain" description="Rhodopsin" evidence="7">
    <location>
        <begin position="41"/>
        <end position="94"/>
    </location>
</feature>
<dbReference type="PANTHER" id="PTHR33048:SF47">
    <property type="entry name" value="INTEGRAL MEMBRANE PROTEIN-RELATED"/>
    <property type="match status" value="1"/>
</dbReference>
<organism evidence="8 9">
    <name type="scientific">Alectoria fallacina</name>
    <dbReference type="NCBI Taxonomy" id="1903189"/>
    <lineage>
        <taxon>Eukaryota</taxon>
        <taxon>Fungi</taxon>
        <taxon>Dikarya</taxon>
        <taxon>Ascomycota</taxon>
        <taxon>Pezizomycotina</taxon>
        <taxon>Lecanoromycetes</taxon>
        <taxon>OSLEUM clade</taxon>
        <taxon>Lecanoromycetidae</taxon>
        <taxon>Lecanorales</taxon>
        <taxon>Lecanorineae</taxon>
        <taxon>Parmeliaceae</taxon>
        <taxon>Alectoria</taxon>
    </lineage>
</organism>
<reference evidence="8" key="1">
    <citation type="submission" date="2021-03" db="EMBL/GenBank/DDBJ databases">
        <authorList>
            <person name="Tagirdzhanova G."/>
        </authorList>
    </citation>
    <scope>NUCLEOTIDE SEQUENCE</scope>
</reference>
<name>A0A8H3J0V8_9LECA</name>
<evidence type="ECO:0000256" key="6">
    <source>
        <dbReference type="SAM" id="MobiDB-lite"/>
    </source>
</evidence>
<dbReference type="Proteomes" id="UP000664203">
    <property type="component" value="Unassembled WGS sequence"/>
</dbReference>
<sequence length="226" mass="25373">MASADFYPAKEYLDRYLSYSWIVSQKTQFASCTRSTAYQGDSVCIVSIIRIITFTRVDPADITWNFVGVAIWSAVEPIVGIFGACLPSLRPLISHLLDNNAYRSFVASTSKTFQSSISSSSVLKSNQSKSKNWDSTSFARLEEHDGNAKTQRLPWRDQKGPRVYDNEADGHIITVYGGRGPPGRDENDAVEMERISDVEPPKGVIRVKTEILLSTSKRLDYNDRLY</sequence>
<evidence type="ECO:0000256" key="5">
    <source>
        <dbReference type="ARBA" id="ARBA00038359"/>
    </source>
</evidence>
<evidence type="ECO:0000313" key="9">
    <source>
        <dbReference type="Proteomes" id="UP000664203"/>
    </source>
</evidence>
<accession>A0A8H3J0V8</accession>
<evidence type="ECO:0000256" key="2">
    <source>
        <dbReference type="ARBA" id="ARBA00022692"/>
    </source>
</evidence>
<keyword evidence="3" id="KW-1133">Transmembrane helix</keyword>
<evidence type="ECO:0000313" key="8">
    <source>
        <dbReference type="EMBL" id="CAF9938603.1"/>
    </source>
</evidence>
<evidence type="ECO:0000256" key="4">
    <source>
        <dbReference type="ARBA" id="ARBA00023136"/>
    </source>
</evidence>
<dbReference type="GO" id="GO:0016020">
    <property type="term" value="C:membrane"/>
    <property type="evidence" value="ECO:0007669"/>
    <property type="project" value="UniProtKB-SubCell"/>
</dbReference>
<comment type="subcellular location">
    <subcellularLocation>
        <location evidence="1">Membrane</location>
        <topology evidence="1">Multi-pass membrane protein</topology>
    </subcellularLocation>
</comment>
<evidence type="ECO:0000256" key="3">
    <source>
        <dbReference type="ARBA" id="ARBA00022989"/>
    </source>
</evidence>
<dbReference type="OrthoDB" id="10017208at2759"/>
<feature type="compositionally biased region" description="Basic and acidic residues" evidence="6">
    <location>
        <begin position="154"/>
        <end position="163"/>
    </location>
</feature>
<keyword evidence="4" id="KW-0472">Membrane</keyword>
<dbReference type="InterPro" id="IPR052337">
    <property type="entry name" value="SAT4-like"/>
</dbReference>